<dbReference type="EC" id="3.1.2.2" evidence="16"/>
<evidence type="ECO:0000256" key="20">
    <source>
        <dbReference type="ARBA" id="ARBA00047734"/>
    </source>
</evidence>
<dbReference type="InterPro" id="IPR029069">
    <property type="entry name" value="HotDog_dom_sf"/>
</dbReference>
<evidence type="ECO:0000313" key="25">
    <source>
        <dbReference type="EMBL" id="ANE80187.1"/>
    </source>
</evidence>
<dbReference type="PANTHER" id="PTHR12418:SF19">
    <property type="entry name" value="ACYL-COENZYME A THIOESTERASE THEM4"/>
    <property type="match status" value="1"/>
</dbReference>
<dbReference type="OrthoDB" id="5242242at2"/>
<dbReference type="RefSeq" id="WP_067995907.1">
    <property type="nucleotide sequence ID" value="NZ_CP015596.1"/>
</dbReference>
<dbReference type="STRING" id="1682113.A7U43_13450"/>
<keyword evidence="7" id="KW-0378">Hydrolase</keyword>
<keyword evidence="8" id="KW-0276">Fatty acid metabolism</keyword>
<evidence type="ECO:0000256" key="8">
    <source>
        <dbReference type="ARBA" id="ARBA00022832"/>
    </source>
</evidence>
<comment type="catalytic activity">
    <reaction evidence="13">
        <text>(5Z,8Z,11Z,14Z)-eicosatetraenoyl-CoA + H2O = (5Z,8Z,11Z,14Z)-eicosatetraenoate + CoA + H(+)</text>
        <dbReference type="Rhea" id="RHEA:40151"/>
        <dbReference type="ChEBI" id="CHEBI:15377"/>
        <dbReference type="ChEBI" id="CHEBI:15378"/>
        <dbReference type="ChEBI" id="CHEBI:32395"/>
        <dbReference type="ChEBI" id="CHEBI:57287"/>
        <dbReference type="ChEBI" id="CHEBI:57368"/>
    </reaction>
    <physiologicalReaction direction="left-to-right" evidence="13">
        <dbReference type="Rhea" id="RHEA:40152"/>
    </physiologicalReaction>
</comment>
<evidence type="ECO:0000256" key="4">
    <source>
        <dbReference type="ARBA" id="ARBA00022475"/>
    </source>
</evidence>
<dbReference type="Pfam" id="PF03061">
    <property type="entry name" value="4HBT"/>
    <property type="match status" value="1"/>
</dbReference>
<evidence type="ECO:0000256" key="1">
    <source>
        <dbReference type="ARBA" id="ARBA00004170"/>
    </source>
</evidence>
<dbReference type="AlphaFoldDB" id="A0A172ULU8"/>
<dbReference type="PANTHER" id="PTHR12418">
    <property type="entry name" value="ACYL-COENZYME A THIOESTERASE THEM4"/>
    <property type="match status" value="1"/>
</dbReference>
<dbReference type="SUPFAM" id="SSF54637">
    <property type="entry name" value="Thioesterase/thiol ester dehydrase-isomerase"/>
    <property type="match status" value="1"/>
</dbReference>
<evidence type="ECO:0000256" key="5">
    <source>
        <dbReference type="ARBA" id="ARBA00022490"/>
    </source>
</evidence>
<keyword evidence="6" id="KW-0053">Apoptosis</keyword>
<comment type="catalytic activity">
    <reaction evidence="23">
        <text>tetradecanoyl-CoA + H2O = tetradecanoate + CoA + H(+)</text>
        <dbReference type="Rhea" id="RHEA:40119"/>
        <dbReference type="ChEBI" id="CHEBI:15377"/>
        <dbReference type="ChEBI" id="CHEBI:15378"/>
        <dbReference type="ChEBI" id="CHEBI:30807"/>
        <dbReference type="ChEBI" id="CHEBI:57287"/>
        <dbReference type="ChEBI" id="CHEBI:57385"/>
    </reaction>
    <physiologicalReaction direction="left-to-right" evidence="23">
        <dbReference type="Rhea" id="RHEA:40120"/>
    </physiologicalReaction>
</comment>
<evidence type="ECO:0000256" key="22">
    <source>
        <dbReference type="ARBA" id="ARBA00048074"/>
    </source>
</evidence>
<keyword evidence="4" id="KW-1003">Cell membrane</keyword>
<dbReference type="GO" id="GO:0016787">
    <property type="term" value="F:hydrolase activity"/>
    <property type="evidence" value="ECO:0007669"/>
    <property type="project" value="UniProtKB-KW"/>
</dbReference>
<dbReference type="InterPro" id="IPR006683">
    <property type="entry name" value="Thioestr_dom"/>
</dbReference>
<dbReference type="GO" id="GO:0016020">
    <property type="term" value="C:membrane"/>
    <property type="evidence" value="ECO:0007669"/>
    <property type="project" value="UniProtKB-SubCell"/>
</dbReference>
<evidence type="ECO:0000256" key="9">
    <source>
        <dbReference type="ARBA" id="ARBA00022946"/>
    </source>
</evidence>
<keyword evidence="10" id="KW-0443">Lipid metabolism</keyword>
<comment type="catalytic activity">
    <reaction evidence="20">
        <text>hexadecanoyl-CoA + H2O = hexadecanoate + CoA + H(+)</text>
        <dbReference type="Rhea" id="RHEA:16645"/>
        <dbReference type="ChEBI" id="CHEBI:7896"/>
        <dbReference type="ChEBI" id="CHEBI:15377"/>
        <dbReference type="ChEBI" id="CHEBI:15378"/>
        <dbReference type="ChEBI" id="CHEBI:57287"/>
        <dbReference type="ChEBI" id="CHEBI:57379"/>
        <dbReference type="EC" id="3.1.2.2"/>
    </reaction>
    <physiologicalReaction direction="left-to-right" evidence="20">
        <dbReference type="Rhea" id="RHEA:16646"/>
    </physiologicalReaction>
</comment>
<dbReference type="InterPro" id="IPR052365">
    <property type="entry name" value="THEM4/THEM5_acyl-CoA_thioest"/>
</dbReference>
<evidence type="ECO:0000256" key="19">
    <source>
        <dbReference type="ARBA" id="ARBA00047588"/>
    </source>
</evidence>
<proteinExistence type="inferred from homology"/>
<evidence type="ECO:0000256" key="10">
    <source>
        <dbReference type="ARBA" id="ARBA00023098"/>
    </source>
</evidence>
<evidence type="ECO:0000256" key="17">
    <source>
        <dbReference type="ARBA" id="ARBA00040123"/>
    </source>
</evidence>
<dbReference type="EMBL" id="CP015596">
    <property type="protein sequence ID" value="ANE80187.1"/>
    <property type="molecule type" value="Genomic_DNA"/>
</dbReference>
<dbReference type="GO" id="GO:0005737">
    <property type="term" value="C:cytoplasm"/>
    <property type="evidence" value="ECO:0007669"/>
    <property type="project" value="UniProtKB-SubCell"/>
</dbReference>
<evidence type="ECO:0000256" key="14">
    <source>
        <dbReference type="ARBA" id="ARBA00037002"/>
    </source>
</evidence>
<evidence type="ECO:0000256" key="6">
    <source>
        <dbReference type="ARBA" id="ARBA00022703"/>
    </source>
</evidence>
<evidence type="ECO:0000259" key="24">
    <source>
        <dbReference type="Pfam" id="PF03061"/>
    </source>
</evidence>
<keyword evidence="26" id="KW-1185">Reference proteome</keyword>
<evidence type="ECO:0000256" key="13">
    <source>
        <dbReference type="ARBA" id="ARBA00035852"/>
    </source>
</evidence>
<keyword evidence="11" id="KW-0472">Membrane</keyword>
<dbReference type="Proteomes" id="UP000077143">
    <property type="component" value="Chromosome"/>
</dbReference>
<evidence type="ECO:0000256" key="11">
    <source>
        <dbReference type="ARBA" id="ARBA00023136"/>
    </source>
</evidence>
<evidence type="ECO:0000256" key="2">
    <source>
        <dbReference type="ARBA" id="ARBA00004496"/>
    </source>
</evidence>
<gene>
    <name evidence="25" type="ORF">A7U43_13450</name>
</gene>
<accession>A0A172ULU8</accession>
<keyword evidence="12" id="KW-0966">Cell projection</keyword>
<dbReference type="KEGG" id="madi:A7U43_13450"/>
<feature type="domain" description="Thioesterase" evidence="24">
    <location>
        <begin position="120"/>
        <end position="193"/>
    </location>
</feature>
<dbReference type="Gene3D" id="3.10.129.10">
    <property type="entry name" value="Hotdog Thioesterase"/>
    <property type="match status" value="1"/>
</dbReference>
<evidence type="ECO:0000256" key="12">
    <source>
        <dbReference type="ARBA" id="ARBA00023273"/>
    </source>
</evidence>
<comment type="catalytic activity">
    <reaction evidence="22">
        <text>dodecanoyl-CoA + H2O = dodecanoate + CoA + H(+)</text>
        <dbReference type="Rhea" id="RHEA:30135"/>
        <dbReference type="ChEBI" id="CHEBI:15377"/>
        <dbReference type="ChEBI" id="CHEBI:15378"/>
        <dbReference type="ChEBI" id="CHEBI:18262"/>
        <dbReference type="ChEBI" id="CHEBI:57287"/>
        <dbReference type="ChEBI" id="CHEBI:57375"/>
    </reaction>
    <physiologicalReaction direction="left-to-right" evidence="22">
        <dbReference type="Rhea" id="RHEA:30136"/>
    </physiologicalReaction>
</comment>
<reference evidence="25 26" key="1">
    <citation type="submission" date="2016-05" db="EMBL/GenBank/DDBJ databases">
        <title>Complete genome sequence of a phthalic acid esters degrading Mycobacterium sp. YC-RL4.</title>
        <authorList>
            <person name="Ren L."/>
            <person name="Fan S."/>
            <person name="Ruth N."/>
            <person name="Jia Y."/>
            <person name="Wang J."/>
            <person name="Qiao C."/>
        </authorList>
    </citation>
    <scope>NUCLEOTIDE SEQUENCE [LARGE SCALE GENOMIC DNA]</scope>
    <source>
        <strain evidence="25 26">YC-RL4</strain>
    </source>
</reference>
<dbReference type="CDD" id="cd03443">
    <property type="entry name" value="PaaI_thioesterase"/>
    <property type="match status" value="1"/>
</dbReference>
<evidence type="ECO:0000256" key="3">
    <source>
        <dbReference type="ARBA" id="ARBA00004632"/>
    </source>
</evidence>
<name>A0A172ULU8_9MYCO</name>
<evidence type="ECO:0000256" key="23">
    <source>
        <dbReference type="ARBA" id="ARBA00048180"/>
    </source>
</evidence>
<sequence>MSQPFAEITADEHDRRAALHGPLTAAVRRLVEASISTGADCETIRRAQRALEEIADTLEQQRHDDPRTMRHAETGRPISWADPVIGLRNPIAPPLTVEHTESGRCWAEFTLGAPYEGPPGRVHGGICALVLDHILGEVASEGLRKPRFTGTLTLKYLRGTPLGPLRAEAWVDRTEGIKAFARGQILDAEGVTVEAEGIFIMPAWAREAG</sequence>
<keyword evidence="9" id="KW-0809">Transit peptide</keyword>
<comment type="similarity">
    <text evidence="15">Belongs to the THEM4/THEM5 thioesterase family.</text>
</comment>
<evidence type="ECO:0000256" key="18">
    <source>
        <dbReference type="ARBA" id="ARBA00043210"/>
    </source>
</evidence>
<keyword evidence="5" id="KW-0963">Cytoplasm</keyword>
<evidence type="ECO:0000256" key="7">
    <source>
        <dbReference type="ARBA" id="ARBA00022801"/>
    </source>
</evidence>
<comment type="subcellular location">
    <subcellularLocation>
        <location evidence="3">Cell projection</location>
        <location evidence="3">Ruffle membrane</location>
    </subcellularLocation>
    <subcellularLocation>
        <location evidence="2">Cytoplasm</location>
    </subcellularLocation>
    <subcellularLocation>
        <location evidence="1">Membrane</location>
        <topology evidence="1">Peripheral membrane protein</topology>
    </subcellularLocation>
</comment>
<organism evidence="25 26">
    <name type="scientific">Mycobacterium adipatum</name>
    <dbReference type="NCBI Taxonomy" id="1682113"/>
    <lineage>
        <taxon>Bacteria</taxon>
        <taxon>Bacillati</taxon>
        <taxon>Actinomycetota</taxon>
        <taxon>Actinomycetes</taxon>
        <taxon>Mycobacteriales</taxon>
        <taxon>Mycobacteriaceae</taxon>
        <taxon>Mycobacterium</taxon>
    </lineage>
</organism>
<comment type="catalytic activity">
    <reaction evidence="19">
        <text>octanoyl-CoA + H2O = octanoate + CoA + H(+)</text>
        <dbReference type="Rhea" id="RHEA:30143"/>
        <dbReference type="ChEBI" id="CHEBI:15377"/>
        <dbReference type="ChEBI" id="CHEBI:15378"/>
        <dbReference type="ChEBI" id="CHEBI:25646"/>
        <dbReference type="ChEBI" id="CHEBI:57287"/>
        <dbReference type="ChEBI" id="CHEBI:57386"/>
    </reaction>
    <physiologicalReaction direction="left-to-right" evidence="19">
        <dbReference type="Rhea" id="RHEA:30144"/>
    </physiologicalReaction>
</comment>
<dbReference type="GO" id="GO:0006631">
    <property type="term" value="P:fatty acid metabolic process"/>
    <property type="evidence" value="ECO:0007669"/>
    <property type="project" value="UniProtKB-KW"/>
</dbReference>
<evidence type="ECO:0000313" key="26">
    <source>
        <dbReference type="Proteomes" id="UP000077143"/>
    </source>
</evidence>
<evidence type="ECO:0000256" key="16">
    <source>
        <dbReference type="ARBA" id="ARBA00038848"/>
    </source>
</evidence>
<comment type="catalytic activity">
    <reaction evidence="21">
        <text>decanoyl-CoA + H2O = decanoate + CoA + H(+)</text>
        <dbReference type="Rhea" id="RHEA:40059"/>
        <dbReference type="ChEBI" id="CHEBI:15377"/>
        <dbReference type="ChEBI" id="CHEBI:15378"/>
        <dbReference type="ChEBI" id="CHEBI:27689"/>
        <dbReference type="ChEBI" id="CHEBI:57287"/>
        <dbReference type="ChEBI" id="CHEBI:61430"/>
    </reaction>
    <physiologicalReaction direction="left-to-right" evidence="21">
        <dbReference type="Rhea" id="RHEA:40060"/>
    </physiologicalReaction>
</comment>
<protein>
    <recommendedName>
        <fullName evidence="17">Acyl-coenzyme A thioesterase THEM4</fullName>
        <ecNumber evidence="16">3.1.2.2</ecNumber>
    </recommendedName>
    <alternativeName>
        <fullName evidence="18">Thioesterase superfamily member 4</fullName>
    </alternativeName>
</protein>
<evidence type="ECO:0000256" key="15">
    <source>
        <dbReference type="ARBA" id="ARBA00038456"/>
    </source>
</evidence>
<comment type="catalytic activity">
    <reaction evidence="14">
        <text>(9Z)-octadecenoyl-CoA + H2O = (9Z)-octadecenoate + CoA + H(+)</text>
        <dbReference type="Rhea" id="RHEA:40139"/>
        <dbReference type="ChEBI" id="CHEBI:15377"/>
        <dbReference type="ChEBI" id="CHEBI:15378"/>
        <dbReference type="ChEBI" id="CHEBI:30823"/>
        <dbReference type="ChEBI" id="CHEBI:57287"/>
        <dbReference type="ChEBI" id="CHEBI:57387"/>
    </reaction>
    <physiologicalReaction direction="left-to-right" evidence="14">
        <dbReference type="Rhea" id="RHEA:40140"/>
    </physiologicalReaction>
</comment>
<evidence type="ECO:0000256" key="21">
    <source>
        <dbReference type="ARBA" id="ARBA00047969"/>
    </source>
</evidence>